<evidence type="ECO:0000313" key="2">
    <source>
        <dbReference type="EMBL" id="KAK1360582.1"/>
    </source>
</evidence>
<reference evidence="2" key="2">
    <citation type="submission" date="2023-05" db="EMBL/GenBank/DDBJ databases">
        <authorList>
            <person name="Schelkunov M.I."/>
        </authorList>
    </citation>
    <scope>NUCLEOTIDE SEQUENCE</scope>
    <source>
        <strain evidence="2">Hsosn_3</strain>
        <tissue evidence="2">Leaf</tissue>
    </source>
</reference>
<dbReference type="SUPFAM" id="SSF47954">
    <property type="entry name" value="Cyclin-like"/>
    <property type="match status" value="1"/>
</dbReference>
<evidence type="ECO:0000259" key="1">
    <source>
        <dbReference type="Pfam" id="PF00134"/>
    </source>
</evidence>
<reference evidence="2" key="1">
    <citation type="submission" date="2023-02" db="EMBL/GenBank/DDBJ databases">
        <title>Genome of toxic invasive species Heracleum sosnowskyi carries increased number of genes despite the absence of recent whole-genome duplications.</title>
        <authorList>
            <person name="Schelkunov M."/>
            <person name="Shtratnikova V."/>
            <person name="Makarenko M."/>
            <person name="Klepikova A."/>
            <person name="Omelchenko D."/>
            <person name="Novikova G."/>
            <person name="Obukhova E."/>
            <person name="Bogdanov V."/>
            <person name="Penin A."/>
            <person name="Logacheva M."/>
        </authorList>
    </citation>
    <scope>NUCLEOTIDE SEQUENCE</scope>
    <source>
        <strain evidence="2">Hsosn_3</strain>
        <tissue evidence="2">Leaf</tissue>
    </source>
</reference>
<dbReference type="Pfam" id="PF00134">
    <property type="entry name" value="Cyclin_N"/>
    <property type="match status" value="1"/>
</dbReference>
<comment type="caution">
    <text evidence="2">The sequence shown here is derived from an EMBL/GenBank/DDBJ whole genome shotgun (WGS) entry which is preliminary data.</text>
</comment>
<dbReference type="Gene3D" id="1.10.472.10">
    <property type="entry name" value="Cyclin-like"/>
    <property type="match status" value="1"/>
</dbReference>
<proteinExistence type="predicted"/>
<dbReference type="EMBL" id="JAUIZM010000010">
    <property type="protein sequence ID" value="KAK1360582.1"/>
    <property type="molecule type" value="Genomic_DNA"/>
</dbReference>
<dbReference type="InterPro" id="IPR006671">
    <property type="entry name" value="Cyclin_N"/>
</dbReference>
<protein>
    <recommendedName>
        <fullName evidence="1">Cyclin N-terminal domain-containing protein</fullName>
    </recommendedName>
</protein>
<dbReference type="AlphaFoldDB" id="A0AAD8H6P9"/>
<gene>
    <name evidence="2" type="ORF">POM88_045056</name>
</gene>
<organism evidence="2 3">
    <name type="scientific">Heracleum sosnowskyi</name>
    <dbReference type="NCBI Taxonomy" id="360622"/>
    <lineage>
        <taxon>Eukaryota</taxon>
        <taxon>Viridiplantae</taxon>
        <taxon>Streptophyta</taxon>
        <taxon>Embryophyta</taxon>
        <taxon>Tracheophyta</taxon>
        <taxon>Spermatophyta</taxon>
        <taxon>Magnoliopsida</taxon>
        <taxon>eudicotyledons</taxon>
        <taxon>Gunneridae</taxon>
        <taxon>Pentapetalae</taxon>
        <taxon>asterids</taxon>
        <taxon>campanulids</taxon>
        <taxon>Apiales</taxon>
        <taxon>Apiaceae</taxon>
        <taxon>Apioideae</taxon>
        <taxon>apioid superclade</taxon>
        <taxon>Tordylieae</taxon>
        <taxon>Tordyliinae</taxon>
        <taxon>Heracleum</taxon>
    </lineage>
</organism>
<keyword evidence="3" id="KW-1185">Reference proteome</keyword>
<accession>A0AAD8H6P9</accession>
<feature type="domain" description="Cyclin N-terminal" evidence="1">
    <location>
        <begin position="267"/>
        <end position="320"/>
    </location>
</feature>
<sequence>MSGKNKELKLIADASEEMKSVKSIADASEEMKSVKSITNARRKMKSIADASGKMKSIADASGKMKSIVDPSEMKSVEKPDRANRFYLLKASVIEADLSSKVNFDLGDIADMMYGYTKDGLDCLVKGAANLAKTQKRLVIEKMDFIEEVAKQSLDATIKNAKLQSFDKGVVSGHESGLAVVRTYIANLRQPRVRGSLHELLQLEHTLPKRLKYQNLKFRNYALRRLEMVFTLKISFHGFGILVEYIVVGSLNTTMKLFDCLPPLIDGDVDLVVLCCLTLACKMQNKRFHTTGFLLERGLIYNLDEVVAMELNLLRSLQWNTKKLTPFCFLQCLVHDLTTSCNMRLVYSVIVWTQASKYIQKSPFHPLTIQFLFFKRKEACSGLK</sequence>
<dbReference type="InterPro" id="IPR036915">
    <property type="entry name" value="Cyclin-like_sf"/>
</dbReference>
<evidence type="ECO:0000313" key="3">
    <source>
        <dbReference type="Proteomes" id="UP001237642"/>
    </source>
</evidence>
<dbReference type="Proteomes" id="UP001237642">
    <property type="component" value="Unassembled WGS sequence"/>
</dbReference>
<name>A0AAD8H6P9_9APIA</name>